<name>A0AAE3DQZ7_9FIRM</name>
<comment type="caution">
    <text evidence="2">The sequence shown here is derived from an EMBL/GenBank/DDBJ whole genome shotgun (WGS) entry which is preliminary data.</text>
</comment>
<dbReference type="Gene3D" id="3.90.550.10">
    <property type="entry name" value="Spore Coat Polysaccharide Biosynthesis Protein SpsA, Chain A"/>
    <property type="match status" value="1"/>
</dbReference>
<dbReference type="Pfam" id="PF00535">
    <property type="entry name" value="Glycos_transf_2"/>
    <property type="match status" value="1"/>
</dbReference>
<proteinExistence type="predicted"/>
<evidence type="ECO:0000313" key="3">
    <source>
        <dbReference type="Proteomes" id="UP001197875"/>
    </source>
</evidence>
<accession>A0AAE3DQZ7</accession>
<protein>
    <submittedName>
        <fullName evidence="2">Glycosyltransferase family 2 protein</fullName>
    </submittedName>
</protein>
<dbReference type="Proteomes" id="UP001197875">
    <property type="component" value="Unassembled WGS sequence"/>
</dbReference>
<organism evidence="2 3">
    <name type="scientific">Fusicatenibacter faecihominis</name>
    <dbReference type="NCBI Taxonomy" id="2881276"/>
    <lineage>
        <taxon>Bacteria</taxon>
        <taxon>Bacillati</taxon>
        <taxon>Bacillota</taxon>
        <taxon>Clostridia</taxon>
        <taxon>Lachnospirales</taxon>
        <taxon>Lachnospiraceae</taxon>
        <taxon>Fusicatenibacter</taxon>
    </lineage>
</organism>
<dbReference type="InterPro" id="IPR029044">
    <property type="entry name" value="Nucleotide-diphossugar_trans"/>
</dbReference>
<dbReference type="PANTHER" id="PTHR22916">
    <property type="entry name" value="GLYCOSYLTRANSFERASE"/>
    <property type="match status" value="1"/>
</dbReference>
<sequence>MDKLLTVVIPAYNIEKYEEQCLSSFVKPKALPEIEVLVVNDGSSDRTVEIAEKYVQKYPDIFRVINKENGGHGSTINRGIEEARGTYFKVVDGDDWVDGAAFGKLVRFLHTAKSDFIVNRYCWVHNQTGEKKLEFESPFPGVSYGREYAFSEVSGKTFLKMHALTIKTELLRKIPKIDEHCFYVDMEYVLFPIPYVRTVTFLEEVIYQYRIGLAGQSMDMKSMQKNEVNYTRVLDRLLAYYEEQQRRKIPVYCLTYLENSLGRMAATRFKIFLSFPYDRSIPGKMKAFDRNLKERYPRIYAAVINKPVLLLRKSGYLLYPAAHLAFYWKERIKK</sequence>
<dbReference type="SUPFAM" id="SSF53448">
    <property type="entry name" value="Nucleotide-diphospho-sugar transferases"/>
    <property type="match status" value="1"/>
</dbReference>
<evidence type="ECO:0000259" key="1">
    <source>
        <dbReference type="Pfam" id="PF00535"/>
    </source>
</evidence>
<gene>
    <name evidence="2" type="ORF">LKD71_02580</name>
</gene>
<dbReference type="EMBL" id="JAJEPR010000003">
    <property type="protein sequence ID" value="MCC2188719.1"/>
    <property type="molecule type" value="Genomic_DNA"/>
</dbReference>
<reference evidence="2 3" key="1">
    <citation type="submission" date="2021-10" db="EMBL/GenBank/DDBJ databases">
        <title>Anaerobic single-cell dispensing facilitates the cultivation of human gut bacteria.</title>
        <authorList>
            <person name="Afrizal A."/>
        </authorList>
    </citation>
    <scope>NUCLEOTIDE SEQUENCE [LARGE SCALE GENOMIC DNA]</scope>
    <source>
        <strain evidence="2 3">CLA-AA-H277</strain>
    </source>
</reference>
<dbReference type="InterPro" id="IPR001173">
    <property type="entry name" value="Glyco_trans_2-like"/>
</dbReference>
<evidence type="ECO:0000313" key="2">
    <source>
        <dbReference type="EMBL" id="MCC2188719.1"/>
    </source>
</evidence>
<keyword evidence="3" id="KW-1185">Reference proteome</keyword>
<dbReference type="GO" id="GO:0016758">
    <property type="term" value="F:hexosyltransferase activity"/>
    <property type="evidence" value="ECO:0007669"/>
    <property type="project" value="UniProtKB-ARBA"/>
</dbReference>
<dbReference type="PANTHER" id="PTHR22916:SF3">
    <property type="entry name" value="UDP-GLCNAC:BETAGAL BETA-1,3-N-ACETYLGLUCOSAMINYLTRANSFERASE-LIKE PROTEIN 1"/>
    <property type="match status" value="1"/>
</dbReference>
<dbReference type="AlphaFoldDB" id="A0AAE3DQZ7"/>
<dbReference type="CDD" id="cd00761">
    <property type="entry name" value="Glyco_tranf_GTA_type"/>
    <property type="match status" value="1"/>
</dbReference>
<dbReference type="RefSeq" id="WP_227614226.1">
    <property type="nucleotide sequence ID" value="NZ_JAJEPR010000003.1"/>
</dbReference>
<feature type="domain" description="Glycosyltransferase 2-like" evidence="1">
    <location>
        <begin position="6"/>
        <end position="134"/>
    </location>
</feature>